<name>A0ACB5RHT7_9CLOT</name>
<sequence>MKIFRKMIIIDLIVMSLPIIVSIISPVPSIAIYVGMFACVFLFANFYITIRIKREEIKEYCYNLYEDKKIANFYFKWSIVFSYITLIVSIVVAIVFLKLVL</sequence>
<dbReference type="Proteomes" id="UP001058074">
    <property type="component" value="Unassembled WGS sequence"/>
</dbReference>
<organism evidence="1 2">
    <name type="scientific">Inconstantimicrobium mannanitabidum</name>
    <dbReference type="NCBI Taxonomy" id="1604901"/>
    <lineage>
        <taxon>Bacteria</taxon>
        <taxon>Bacillati</taxon>
        <taxon>Bacillota</taxon>
        <taxon>Clostridia</taxon>
        <taxon>Eubacteriales</taxon>
        <taxon>Clostridiaceae</taxon>
        <taxon>Inconstantimicrobium</taxon>
    </lineage>
</organism>
<reference evidence="1" key="1">
    <citation type="journal article" date="2025" name="Int. J. Syst. Evol. Microbiol.">
        <title>Inconstantimicrobium mannanitabidum sp. nov., a novel member of the family Clostridiaceae isolated from anoxic soil under the treatment of reductive soil disinfestation.</title>
        <authorList>
            <person name="Ueki A."/>
            <person name="Tonouchi A."/>
            <person name="Honma S."/>
            <person name="Kaku N."/>
            <person name="Ueki K."/>
        </authorList>
    </citation>
    <scope>NUCLEOTIDE SEQUENCE</scope>
    <source>
        <strain evidence="1">TW13</strain>
    </source>
</reference>
<dbReference type="EMBL" id="BROD01000001">
    <property type="protein sequence ID" value="GKX68618.1"/>
    <property type="molecule type" value="Genomic_DNA"/>
</dbReference>
<keyword evidence="2" id="KW-1185">Reference proteome</keyword>
<comment type="caution">
    <text evidence="1">The sequence shown here is derived from an EMBL/GenBank/DDBJ whole genome shotgun (WGS) entry which is preliminary data.</text>
</comment>
<gene>
    <name evidence="1" type="ORF">rsdtw13_38760</name>
</gene>
<proteinExistence type="predicted"/>
<protein>
    <submittedName>
        <fullName evidence="1">Uncharacterized protein</fullName>
    </submittedName>
</protein>
<evidence type="ECO:0000313" key="1">
    <source>
        <dbReference type="EMBL" id="GKX68618.1"/>
    </source>
</evidence>
<accession>A0ACB5RHT7</accession>
<evidence type="ECO:0000313" key="2">
    <source>
        <dbReference type="Proteomes" id="UP001058074"/>
    </source>
</evidence>